<evidence type="ECO:0000256" key="6">
    <source>
        <dbReference type="ARBA" id="ARBA00023163"/>
    </source>
</evidence>
<keyword evidence="8" id="KW-0539">Nucleus</keyword>
<keyword evidence="4" id="KW-0805">Transcription regulation</keyword>
<name>A0A0A7CK28_TIGJA</name>
<dbReference type="SUPFAM" id="SSF57716">
    <property type="entry name" value="Glucocorticoid receptor-like (DNA-binding domain)"/>
    <property type="match status" value="1"/>
</dbReference>
<evidence type="ECO:0000256" key="7">
    <source>
        <dbReference type="ARBA" id="ARBA00023170"/>
    </source>
</evidence>
<keyword evidence="1" id="KW-0479">Metal-binding</keyword>
<evidence type="ECO:0000313" key="11">
    <source>
        <dbReference type="EMBL" id="AID52833.1"/>
    </source>
</evidence>
<gene>
    <name evidence="11" type="primary">NR7</name>
</gene>
<dbReference type="InterPro" id="IPR001628">
    <property type="entry name" value="Znf_hrmn_rcpt"/>
</dbReference>
<feature type="compositionally biased region" description="Polar residues" evidence="9">
    <location>
        <begin position="94"/>
        <end position="117"/>
    </location>
</feature>
<dbReference type="SMART" id="SM00399">
    <property type="entry name" value="ZnF_C4"/>
    <property type="match status" value="1"/>
</dbReference>
<accession>A0A0A7CK28</accession>
<dbReference type="GO" id="GO:0000122">
    <property type="term" value="P:negative regulation of transcription by RNA polymerase II"/>
    <property type="evidence" value="ECO:0007669"/>
    <property type="project" value="TreeGrafter"/>
</dbReference>
<keyword evidence="6" id="KW-0804">Transcription</keyword>
<evidence type="ECO:0000256" key="2">
    <source>
        <dbReference type="ARBA" id="ARBA00022771"/>
    </source>
</evidence>
<dbReference type="SUPFAM" id="SSF48508">
    <property type="entry name" value="Nuclear receptor ligand-binding domain"/>
    <property type="match status" value="1"/>
</dbReference>
<dbReference type="InterPro" id="IPR013088">
    <property type="entry name" value="Znf_NHR/GATA"/>
</dbReference>
<dbReference type="GO" id="GO:0045944">
    <property type="term" value="P:positive regulation of transcription by RNA polymerase II"/>
    <property type="evidence" value="ECO:0007669"/>
    <property type="project" value="TreeGrafter"/>
</dbReference>
<dbReference type="Pfam" id="PF00105">
    <property type="entry name" value="zf-C4"/>
    <property type="match status" value="1"/>
</dbReference>
<dbReference type="GO" id="GO:0004879">
    <property type="term" value="F:nuclear receptor activity"/>
    <property type="evidence" value="ECO:0007669"/>
    <property type="project" value="TreeGrafter"/>
</dbReference>
<keyword evidence="3" id="KW-0862">Zinc</keyword>
<evidence type="ECO:0000256" key="1">
    <source>
        <dbReference type="ARBA" id="ARBA00022723"/>
    </source>
</evidence>
<dbReference type="PANTHER" id="PTHR24082">
    <property type="entry name" value="NUCLEAR HORMONE RECEPTOR"/>
    <property type="match status" value="1"/>
</dbReference>
<dbReference type="Gene3D" id="1.10.565.10">
    <property type="entry name" value="Retinoid X Receptor"/>
    <property type="match status" value="1"/>
</dbReference>
<dbReference type="AlphaFoldDB" id="A0A0A7CK28"/>
<sequence length="566" mass="64180">MDDRMSNMETQVFNIDQYSDETLEVLLSNSANQEPAENHPLLETSQLNHPMDEGVFDFPDLLTAQLNQPQDFEADLKELESFISGEDWTLNGTLTNGFSQDQHGSESSLSPQSSTYSHNRKFSRSSDEGISLSPETTNFSSSLGSPDDPENFPSELILQVNPEPQKSPGALDSEENLPKSTMPPSNWDNTKCYICQEKAGKHNYYGGKACPSCRAFFRRAVQSKYYEIFFCNKGEKCEINLKTRRSCQFCRFKKCLASGMRVAWVLPDGERNRRFNKLHKSAKKNNSQIEGDLKVVAKKPKGPLEIQGVLPGEIDMIRGVHMKVDSLGAKSLREFILAQPEFMKKLANFSYFGGQPDMDFIQKFQLMCDRFAHFVLTTSEEFKMLSFGDRRQLIEVNGPLLNRFKCSVTIQETNSCLVNGIEQATKSGEFPYLNDIVEKLAQLNMTDRKPILAYNQFYASPWASSKEAEGRYFNLMIKMKAWPRDNIASPVDEIQMTLAKMIIAFSPDFLNLEQRSVVEAIQMKYVSMLHRYLVFRYGAKAATKRLAAGLMMSTYAREAQSIVTGC</sequence>
<evidence type="ECO:0000256" key="3">
    <source>
        <dbReference type="ARBA" id="ARBA00022833"/>
    </source>
</evidence>
<evidence type="ECO:0000256" key="4">
    <source>
        <dbReference type="ARBA" id="ARBA00023015"/>
    </source>
</evidence>
<dbReference type="GO" id="GO:0000978">
    <property type="term" value="F:RNA polymerase II cis-regulatory region sequence-specific DNA binding"/>
    <property type="evidence" value="ECO:0007669"/>
    <property type="project" value="TreeGrafter"/>
</dbReference>
<dbReference type="PROSITE" id="PS00031">
    <property type="entry name" value="NUCLEAR_REC_DBD_1"/>
    <property type="match status" value="1"/>
</dbReference>
<keyword evidence="2" id="KW-0863">Zinc-finger</keyword>
<dbReference type="EMBL" id="KJ664196">
    <property type="protein sequence ID" value="AID52833.1"/>
    <property type="molecule type" value="mRNA"/>
</dbReference>
<keyword evidence="5" id="KW-0238">DNA-binding</keyword>
<dbReference type="Gene3D" id="3.30.50.10">
    <property type="entry name" value="Erythroid Transcription Factor GATA-1, subunit A"/>
    <property type="match status" value="1"/>
</dbReference>
<evidence type="ECO:0000256" key="9">
    <source>
        <dbReference type="SAM" id="MobiDB-lite"/>
    </source>
</evidence>
<evidence type="ECO:0000256" key="8">
    <source>
        <dbReference type="ARBA" id="ARBA00023242"/>
    </source>
</evidence>
<proteinExistence type="evidence at transcript level"/>
<organism evidence="11">
    <name type="scientific">Tigriopus japonicus</name>
    <name type="common">Copepod</name>
    <dbReference type="NCBI Taxonomy" id="158387"/>
    <lineage>
        <taxon>Eukaryota</taxon>
        <taxon>Metazoa</taxon>
        <taxon>Ecdysozoa</taxon>
        <taxon>Arthropoda</taxon>
        <taxon>Crustacea</taxon>
        <taxon>Multicrustacea</taxon>
        <taxon>Hexanauplia</taxon>
        <taxon>Copepoda</taxon>
        <taxon>Harpacticoida</taxon>
        <taxon>Harpacticidae</taxon>
        <taxon>Tigriopus</taxon>
    </lineage>
</organism>
<dbReference type="GO" id="GO:0008270">
    <property type="term" value="F:zinc ion binding"/>
    <property type="evidence" value="ECO:0007669"/>
    <property type="project" value="UniProtKB-KW"/>
</dbReference>
<keyword evidence="7 11" id="KW-0675">Receptor</keyword>
<dbReference type="InterPro" id="IPR035500">
    <property type="entry name" value="NHR-like_dom_sf"/>
</dbReference>
<protein>
    <submittedName>
        <fullName evidence="11">Nuclear receptor</fullName>
    </submittedName>
</protein>
<reference evidence="11" key="2">
    <citation type="submission" date="2014-03" db="EMBL/GenBank/DDBJ databases">
        <authorList>
            <person name="Lee J.-S."/>
            <person name="Hwang D.-S."/>
        </authorList>
    </citation>
    <scope>NUCLEOTIDE SEQUENCE</scope>
</reference>
<evidence type="ECO:0000259" key="10">
    <source>
        <dbReference type="PROSITE" id="PS51030"/>
    </source>
</evidence>
<reference evidence="11" key="1">
    <citation type="journal article" date="2014" name="BMC Genomics">
        <title>Genome-wide identification of nuclear receptor (NR) superfamily genes in the copepod Tigriopus japonicus.</title>
        <authorList>
            <person name="Hwang D.S."/>
            <person name="Lee B.Y."/>
            <person name="Kim H.S."/>
            <person name="Lee M.C."/>
            <person name="Kyung D.H."/>
            <person name="Om A.S."/>
            <person name="Rhee J.S."/>
            <person name="Lee J.S."/>
        </authorList>
    </citation>
    <scope>NUCLEOTIDE SEQUENCE</scope>
</reference>
<evidence type="ECO:0000256" key="5">
    <source>
        <dbReference type="ARBA" id="ARBA00023125"/>
    </source>
</evidence>
<dbReference type="PROSITE" id="PS51030">
    <property type="entry name" value="NUCLEAR_REC_DBD_2"/>
    <property type="match status" value="1"/>
</dbReference>
<feature type="region of interest" description="Disordered" evidence="9">
    <location>
        <begin position="94"/>
        <end position="183"/>
    </location>
</feature>
<dbReference type="GO" id="GO:0030154">
    <property type="term" value="P:cell differentiation"/>
    <property type="evidence" value="ECO:0007669"/>
    <property type="project" value="TreeGrafter"/>
</dbReference>
<feature type="domain" description="Nuclear receptor" evidence="10">
    <location>
        <begin position="189"/>
        <end position="267"/>
    </location>
</feature>
<dbReference type="PANTHER" id="PTHR24082:SF283">
    <property type="entry name" value="NUCLEAR HORMONE RECEPTOR HR96"/>
    <property type="match status" value="1"/>
</dbReference>
<dbReference type="InterPro" id="IPR050234">
    <property type="entry name" value="Nuclear_hormone_rcpt_NR1"/>
</dbReference>
<feature type="compositionally biased region" description="Polar residues" evidence="9">
    <location>
        <begin position="133"/>
        <end position="144"/>
    </location>
</feature>
<dbReference type="PRINTS" id="PR00047">
    <property type="entry name" value="STROIDFINGER"/>
</dbReference>